<keyword evidence="5" id="KW-1185">Reference proteome</keyword>
<evidence type="ECO:0008006" key="6">
    <source>
        <dbReference type="Google" id="ProtNLM"/>
    </source>
</evidence>
<feature type="repeat" description="PPR" evidence="2">
    <location>
        <begin position="610"/>
        <end position="647"/>
    </location>
</feature>
<dbReference type="InterPro" id="IPR002885">
    <property type="entry name" value="PPR_rpt"/>
</dbReference>
<dbReference type="NCBIfam" id="TIGR00756">
    <property type="entry name" value="PPR"/>
    <property type="match status" value="2"/>
</dbReference>
<feature type="region of interest" description="Disordered" evidence="3">
    <location>
        <begin position="912"/>
        <end position="931"/>
    </location>
</feature>
<reference evidence="4 5" key="1">
    <citation type="journal article" date="2012" name="Genome Biol.">
        <title>Genome and low-iron response of an oceanic diatom adapted to chronic iron limitation.</title>
        <authorList>
            <person name="Lommer M."/>
            <person name="Specht M."/>
            <person name="Roy A.S."/>
            <person name="Kraemer L."/>
            <person name="Andreson R."/>
            <person name="Gutowska M.A."/>
            <person name="Wolf J."/>
            <person name="Bergner S.V."/>
            <person name="Schilhabel M.B."/>
            <person name="Klostermeier U.C."/>
            <person name="Beiko R.G."/>
            <person name="Rosenstiel P."/>
            <person name="Hippler M."/>
            <person name="Laroche J."/>
        </authorList>
    </citation>
    <scope>NUCLEOTIDE SEQUENCE [LARGE SCALE GENOMIC DNA]</scope>
    <source>
        <strain evidence="4 5">CCMP1005</strain>
    </source>
</reference>
<sequence>MNGFRLARTGICRATVGRSSSIHRHAPAPQFYAVLPPTQHHCHYTNFTKQENRKRRGKTARYGRQQGKIQRRGDKQKYMRLHRDLQPTELLDLKKRANMLLRDFDAEMIDKDEAHRTIMELVMVISRLWSNKKNFVDEDEMHDFVSLSHDLVMRLLTMRSIELDAVASGILEKKQQSAPIYNPFKRAVLNTEILCSTVALGWSRCSPKVAPEAPMKAQTVLKTLELIHERRKRISDDQVSYRVDDVKPQVQFYNHILSCWARSNARDAEKHATSLIQRMEELGSSDEALSPDTYSYNNLLNLYAKRGDVSSAEALFSQMQLLDTADVFSYTILQNCLQKRFMSRGRNRDLKDLHRAEEVLSQLVSKYESSGFRDSRFRPNNVTFGTVISMYALSDKLLKEDNELMRKTRKWKATEVLENISSHDDVGWGALNAARVLDWVISLSGRENKASKRIKGQDQQGATKKGLEQVCPSSWMFATVMDSLAKSGMGVEGAKRCDELLEPNIDLYKKLGVSELKPNPYSFGVAIDAWAKADDKISSANHAEGLLMRMEELFLPVATNNRRDMLSNVPYNIVIDAWSRRSGCAERAEKILRRLIDKHDETNNPYLRPDVRTYTTVMKAYVDDPARNGGDKCLELLDEMGQKDLRPDDRTLAVAMDACVKSGKTRDAERLLRGVDDSKKTRVMFNTLLSGYKREGRGEEAEGLIREMIVLSEERGFGMCSPDNVSFGLCIDAWGSSEGYRISRATSLLNEVLERYKAGDEQCKPTVGLFHTTASAITHSDAPDKLKQVVSLFADMEKMGLKASLFAFNIIIKTCSLVGPEEKEDALQVAASTFNSLEAAGTRADSVTYTSMIHAVKNLIDDPEERARALSGTFKQCCEEECLNQHIIDTLSESLNDRDFVTVTGLSLEHGTPRIEGLPTSWRSRATTEQN</sequence>
<dbReference type="eggNOG" id="KOG4197">
    <property type="taxonomic scope" value="Eukaryota"/>
</dbReference>
<feature type="repeat" description="PPR" evidence="2">
    <location>
        <begin position="681"/>
        <end position="715"/>
    </location>
</feature>
<organism evidence="4 5">
    <name type="scientific">Thalassiosira oceanica</name>
    <name type="common">Marine diatom</name>
    <dbReference type="NCBI Taxonomy" id="159749"/>
    <lineage>
        <taxon>Eukaryota</taxon>
        <taxon>Sar</taxon>
        <taxon>Stramenopiles</taxon>
        <taxon>Ochrophyta</taxon>
        <taxon>Bacillariophyta</taxon>
        <taxon>Coscinodiscophyceae</taxon>
        <taxon>Thalassiosirophycidae</taxon>
        <taxon>Thalassiosirales</taxon>
        <taxon>Thalassiosiraceae</taxon>
        <taxon>Thalassiosira</taxon>
    </lineage>
</organism>
<evidence type="ECO:0000256" key="1">
    <source>
        <dbReference type="ARBA" id="ARBA00022737"/>
    </source>
</evidence>
<accession>K0RAX2</accession>
<dbReference type="OrthoDB" id="185373at2759"/>
<dbReference type="Gene3D" id="1.25.40.10">
    <property type="entry name" value="Tetratricopeptide repeat domain"/>
    <property type="match status" value="4"/>
</dbReference>
<dbReference type="EMBL" id="AGNL01042837">
    <property type="protein sequence ID" value="EJK50848.1"/>
    <property type="molecule type" value="Genomic_DNA"/>
</dbReference>
<protein>
    <recommendedName>
        <fullName evidence="6">Pentacotripeptide-repeat region of PRORP domain-containing protein</fullName>
    </recommendedName>
</protein>
<name>K0RAX2_THAOC</name>
<evidence type="ECO:0000256" key="3">
    <source>
        <dbReference type="SAM" id="MobiDB-lite"/>
    </source>
</evidence>
<dbReference type="PANTHER" id="PTHR47942">
    <property type="entry name" value="TETRATRICOPEPTIDE REPEAT (TPR)-LIKE SUPERFAMILY PROTEIN-RELATED"/>
    <property type="match status" value="1"/>
</dbReference>
<evidence type="ECO:0000313" key="5">
    <source>
        <dbReference type="Proteomes" id="UP000266841"/>
    </source>
</evidence>
<feature type="region of interest" description="Disordered" evidence="3">
    <location>
        <begin position="49"/>
        <end position="75"/>
    </location>
</feature>
<dbReference type="PROSITE" id="PS51375">
    <property type="entry name" value="PPR"/>
    <property type="match status" value="3"/>
</dbReference>
<dbReference type="InterPro" id="IPR011990">
    <property type="entry name" value="TPR-like_helical_dom_sf"/>
</dbReference>
<dbReference type="Proteomes" id="UP000266841">
    <property type="component" value="Unassembled WGS sequence"/>
</dbReference>
<keyword evidence="1" id="KW-0677">Repeat</keyword>
<proteinExistence type="predicted"/>
<evidence type="ECO:0000256" key="2">
    <source>
        <dbReference type="PROSITE-ProRule" id="PRU00708"/>
    </source>
</evidence>
<feature type="compositionally biased region" description="Polar residues" evidence="3">
    <location>
        <begin position="921"/>
        <end position="931"/>
    </location>
</feature>
<evidence type="ECO:0000313" key="4">
    <source>
        <dbReference type="EMBL" id="EJK50848.1"/>
    </source>
</evidence>
<dbReference type="Pfam" id="PF01535">
    <property type="entry name" value="PPR"/>
    <property type="match status" value="1"/>
</dbReference>
<feature type="repeat" description="PPR" evidence="2">
    <location>
        <begin position="292"/>
        <end position="326"/>
    </location>
</feature>
<dbReference type="PANTHER" id="PTHR47942:SF63">
    <property type="entry name" value="PENTATRICOPEPTIDE REPEAT-CONTAINING PROTEIN"/>
    <property type="match status" value="1"/>
</dbReference>
<comment type="caution">
    <text evidence="4">The sequence shown here is derived from an EMBL/GenBank/DDBJ whole genome shotgun (WGS) entry which is preliminary data.</text>
</comment>
<gene>
    <name evidence="4" type="ORF">THAOC_30050</name>
</gene>
<dbReference type="AlphaFoldDB" id="K0RAX2"/>
<dbReference type="InterPro" id="IPR051222">
    <property type="entry name" value="PPR/CCM1_RNA-binding"/>
</dbReference>
<dbReference type="Pfam" id="PF13041">
    <property type="entry name" value="PPR_2"/>
    <property type="match status" value="1"/>
</dbReference>
<feature type="compositionally biased region" description="Basic residues" evidence="3">
    <location>
        <begin position="52"/>
        <end position="61"/>
    </location>
</feature>